<dbReference type="OrthoDB" id="7432864at2"/>
<organism evidence="1 2">
    <name type="scientific">Phyllobacterium zundukense</name>
    <dbReference type="NCBI Taxonomy" id="1867719"/>
    <lineage>
        <taxon>Bacteria</taxon>
        <taxon>Pseudomonadati</taxon>
        <taxon>Pseudomonadota</taxon>
        <taxon>Alphaproteobacteria</taxon>
        <taxon>Hyphomicrobiales</taxon>
        <taxon>Phyllobacteriaceae</taxon>
        <taxon>Phyllobacterium</taxon>
    </lineage>
</organism>
<proteinExistence type="predicted"/>
<protein>
    <recommendedName>
        <fullName evidence="3">Growth inhibitor PemK</fullName>
    </recommendedName>
</protein>
<keyword evidence="2" id="KW-1185">Reference proteome</keyword>
<reference evidence="1 2" key="1">
    <citation type="journal article" date="2017" name="Int J Environ Stud">
        <title>Does the Miocene-Pliocene relict legume Oxytropis triphylla form nitrogen-fixing nodules with a combination of bacterial strains?</title>
        <authorList>
            <person name="Safronova V."/>
            <person name="Belimov A."/>
            <person name="Sazanova A."/>
            <person name="Kuznetsova I."/>
            <person name="Popova J."/>
            <person name="Andronov E."/>
            <person name="Verkhozina A."/>
            <person name="Tikhonovich I."/>
        </authorList>
    </citation>
    <scope>NUCLEOTIDE SEQUENCE [LARGE SCALE GENOMIC DNA]</scope>
    <source>
        <strain evidence="1 2">Tri-38</strain>
    </source>
</reference>
<dbReference type="KEGG" id="pht:BLM14_22005"/>
<evidence type="ECO:0000313" key="1">
    <source>
        <dbReference type="EMBL" id="PIO46207.1"/>
    </source>
</evidence>
<gene>
    <name evidence="1" type="ORF">B5P45_03620</name>
</gene>
<dbReference type="EMBL" id="MZMT01000005">
    <property type="protein sequence ID" value="PIO46207.1"/>
    <property type="molecule type" value="Genomic_DNA"/>
</dbReference>
<dbReference type="AlphaFoldDB" id="A0A2N9W389"/>
<dbReference type="RefSeq" id="WP_100002053.1">
    <property type="nucleotide sequence ID" value="NZ_CP017941.1"/>
</dbReference>
<name>A0A2N9W389_9HYPH</name>
<dbReference type="Proteomes" id="UP000232163">
    <property type="component" value="Unassembled WGS sequence"/>
</dbReference>
<evidence type="ECO:0008006" key="3">
    <source>
        <dbReference type="Google" id="ProtNLM"/>
    </source>
</evidence>
<sequence length="141" mass="16205">MTIDQYKEGHIVLYAYLWKWQRDLGRDEGEKDRPACVALAFRNDAQNLTHLVMLAISGTPPTADQTAIEIPQLELKRAGLTDSKRGWITVSEYNYDILEQSWDFPINSPPQGRFSRPFLKKVQAATLITIRSKKGRVDRTR</sequence>
<comment type="caution">
    <text evidence="1">The sequence shown here is derived from an EMBL/GenBank/DDBJ whole genome shotgun (WGS) entry which is preliminary data.</text>
</comment>
<accession>A0A2N9W389</accession>
<evidence type="ECO:0000313" key="2">
    <source>
        <dbReference type="Proteomes" id="UP000232163"/>
    </source>
</evidence>